<keyword evidence="6" id="KW-0804">Transcription</keyword>
<keyword evidence="2" id="KW-0479">Metal-binding</keyword>
<keyword evidence="7" id="KW-0539">Nucleus</keyword>
<evidence type="ECO:0000256" key="3">
    <source>
        <dbReference type="ARBA" id="ARBA00022833"/>
    </source>
</evidence>
<dbReference type="Proteomes" id="UP000469890">
    <property type="component" value="Unassembled WGS sequence"/>
</dbReference>
<dbReference type="PANTHER" id="PTHR31313:SF81">
    <property type="entry name" value="TY1 ENHANCER ACTIVATOR"/>
    <property type="match status" value="1"/>
</dbReference>
<evidence type="ECO:0000256" key="7">
    <source>
        <dbReference type="ARBA" id="ARBA00023242"/>
    </source>
</evidence>
<dbReference type="GO" id="GO:0008270">
    <property type="term" value="F:zinc ion binding"/>
    <property type="evidence" value="ECO:0007669"/>
    <property type="project" value="InterPro"/>
</dbReference>
<evidence type="ECO:0000256" key="8">
    <source>
        <dbReference type="SAM" id="MobiDB-lite"/>
    </source>
</evidence>
<keyword evidence="5" id="KW-0238">DNA-binding</keyword>
<evidence type="ECO:0000259" key="9">
    <source>
        <dbReference type="PROSITE" id="PS50048"/>
    </source>
</evidence>
<evidence type="ECO:0000313" key="11">
    <source>
        <dbReference type="Proteomes" id="UP000469890"/>
    </source>
</evidence>
<name>A0A8H4BDH4_MUCCL</name>
<feature type="compositionally biased region" description="Polar residues" evidence="8">
    <location>
        <begin position="114"/>
        <end position="135"/>
    </location>
</feature>
<dbReference type="GO" id="GO:0006351">
    <property type="term" value="P:DNA-templated transcription"/>
    <property type="evidence" value="ECO:0007669"/>
    <property type="project" value="InterPro"/>
</dbReference>
<dbReference type="PROSITE" id="PS50048">
    <property type="entry name" value="ZN2_CY6_FUNGAL_2"/>
    <property type="match status" value="1"/>
</dbReference>
<dbReference type="InterPro" id="IPR036864">
    <property type="entry name" value="Zn2-C6_fun-type_DNA-bd_sf"/>
</dbReference>
<dbReference type="GO" id="GO:0005634">
    <property type="term" value="C:nucleus"/>
    <property type="evidence" value="ECO:0007669"/>
    <property type="project" value="UniProtKB-SubCell"/>
</dbReference>
<dbReference type="CDD" id="cd12148">
    <property type="entry name" value="fungal_TF_MHR"/>
    <property type="match status" value="1"/>
</dbReference>
<dbReference type="GO" id="GO:0003677">
    <property type="term" value="F:DNA binding"/>
    <property type="evidence" value="ECO:0007669"/>
    <property type="project" value="UniProtKB-KW"/>
</dbReference>
<evidence type="ECO:0000256" key="2">
    <source>
        <dbReference type="ARBA" id="ARBA00022723"/>
    </source>
</evidence>
<dbReference type="SUPFAM" id="SSF57701">
    <property type="entry name" value="Zn2/Cys6 DNA-binding domain"/>
    <property type="match status" value="1"/>
</dbReference>
<accession>A0A8H4BDH4</accession>
<dbReference type="InterPro" id="IPR001138">
    <property type="entry name" value="Zn2Cys6_DnaBD"/>
</dbReference>
<dbReference type="SMART" id="SM00906">
    <property type="entry name" value="Fungal_trans"/>
    <property type="match status" value="1"/>
</dbReference>
<feature type="domain" description="Zn(2)-C6 fungal-type" evidence="9">
    <location>
        <begin position="23"/>
        <end position="52"/>
    </location>
</feature>
<evidence type="ECO:0000256" key="6">
    <source>
        <dbReference type="ARBA" id="ARBA00023163"/>
    </source>
</evidence>
<dbReference type="Pfam" id="PF00172">
    <property type="entry name" value="Zn_clus"/>
    <property type="match status" value="1"/>
</dbReference>
<feature type="region of interest" description="Disordered" evidence="8">
    <location>
        <begin position="99"/>
        <end position="170"/>
    </location>
</feature>
<dbReference type="InterPro" id="IPR051615">
    <property type="entry name" value="Transcr_Regulatory_Elem"/>
</dbReference>
<feature type="compositionally biased region" description="Low complexity" evidence="8">
    <location>
        <begin position="99"/>
        <end position="113"/>
    </location>
</feature>
<dbReference type="GO" id="GO:0000981">
    <property type="term" value="F:DNA-binding transcription factor activity, RNA polymerase II-specific"/>
    <property type="evidence" value="ECO:0007669"/>
    <property type="project" value="InterPro"/>
</dbReference>
<keyword evidence="3" id="KW-0862">Zinc</keyword>
<proteinExistence type="predicted"/>
<dbReference type="InterPro" id="IPR007219">
    <property type="entry name" value="XnlR_reg_dom"/>
</dbReference>
<dbReference type="PANTHER" id="PTHR31313">
    <property type="entry name" value="TY1 ENHANCER ACTIVATOR"/>
    <property type="match status" value="1"/>
</dbReference>
<sequence>MFATLELPLRDDSRHKRLKVGRACHPCRMKKIKCDGKQPCMQCKARRRKCMYLKNPDETYIRLDPVNESTSPSSSSSTHLNSINTQAISESYFQDIGDQVQLKQQQQQQQQHQHNSANGSSSTPRDDNNSSNNKIFAQDRPDNLFASHTQSNGQSLSTQPTTSQPATRPDKMIEQLTDGLVRLTLHHDASKLGNENVTPWRSYGEFVRWTPEPHLPSYYTAPIDMPSRPTQEHLISVFFDECHHILPTLSRSMFYDQLKIKGPLVTPLLLNIIYAHAAKRINNPAFRSEQNNPSTQGDLFYNRARRLVDDFLDVPRISTVIALLYMALYDCDHIPQSGTRTRSSRAWMYSGMAIRMCFELGLHTANYSSQMSQCDIELRKRVLWTCFVMDKLESCTMERPWMLKSKDIALDFPTPLPEDSLQERLVLEGFNQLCRLMILMEKVIHFFTYDMKNLSLWTISEENQILQYLDAIHQWRDMLPNELQWTTPANNPSMQRFMPAVPSSAVVANLHLICYDLELSLIMCCRYQDEDLHRERRRTLANTITQIVSLTVQHQHLMYTFAVSTFSGVFAALTHAVDFDNPRLDVSEGAKLQFRKSLEDVRLIVERIPMRDLRNFARLVDLTLQPNTQMMGSSMSVPQTSYASAFSAISDLVQKDSSSNNSNTMEPNGNMYATHHQEVLENGSGYGSVSPERRRSPFPNNPMISGQFAFDACYQQQASSTSSPSGSVSAAAVAAAAAAVGAVGTPSAASGPTNKSIEPADYTFELISVADEWARSLIY</sequence>
<dbReference type="CDD" id="cd00067">
    <property type="entry name" value="GAL4"/>
    <property type="match status" value="1"/>
</dbReference>
<dbReference type="Gene3D" id="4.10.240.10">
    <property type="entry name" value="Zn(2)-C6 fungal-type DNA-binding domain"/>
    <property type="match status" value="1"/>
</dbReference>
<dbReference type="PROSITE" id="PS00463">
    <property type="entry name" value="ZN2_CY6_FUNGAL_1"/>
    <property type="match status" value="1"/>
</dbReference>
<protein>
    <submittedName>
        <fullName evidence="10">Fungal-specific transcription factor domain-containing protein</fullName>
    </submittedName>
</protein>
<evidence type="ECO:0000313" key="10">
    <source>
        <dbReference type="EMBL" id="KAF1800249.1"/>
    </source>
</evidence>
<dbReference type="EMBL" id="JAAECE010000006">
    <property type="protein sequence ID" value="KAF1800249.1"/>
    <property type="molecule type" value="Genomic_DNA"/>
</dbReference>
<comment type="caution">
    <text evidence="10">The sequence shown here is derived from an EMBL/GenBank/DDBJ whole genome shotgun (WGS) entry which is preliminary data.</text>
</comment>
<dbReference type="Pfam" id="PF04082">
    <property type="entry name" value="Fungal_trans"/>
    <property type="match status" value="1"/>
</dbReference>
<keyword evidence="4" id="KW-0805">Transcription regulation</keyword>
<comment type="subcellular location">
    <subcellularLocation>
        <location evidence="1">Nucleus</location>
    </subcellularLocation>
</comment>
<feature type="compositionally biased region" description="Polar residues" evidence="8">
    <location>
        <begin position="146"/>
        <end position="166"/>
    </location>
</feature>
<reference evidence="10 11" key="1">
    <citation type="submission" date="2019-09" db="EMBL/GenBank/DDBJ databases">
        <authorList>
            <consortium name="DOE Joint Genome Institute"/>
            <person name="Mondo S.J."/>
            <person name="Navarro-Mendoza M.I."/>
            <person name="Perez-Arques C."/>
            <person name="Panchal S."/>
            <person name="Nicolas F.E."/>
            <person name="Ganguly P."/>
            <person name="Pangilinan J."/>
            <person name="Grigoriev I."/>
            <person name="Heitman J."/>
            <person name="Sanya K."/>
            <person name="Garre V."/>
        </authorList>
    </citation>
    <scope>NUCLEOTIDE SEQUENCE [LARGE SCALE GENOMIC DNA]</scope>
    <source>
        <strain evidence="10 11">MU402</strain>
    </source>
</reference>
<organism evidence="10 11">
    <name type="scientific">Mucor circinelloides f. lusitanicus</name>
    <name type="common">Mucor racemosus var. lusitanicus</name>
    <dbReference type="NCBI Taxonomy" id="29924"/>
    <lineage>
        <taxon>Eukaryota</taxon>
        <taxon>Fungi</taxon>
        <taxon>Fungi incertae sedis</taxon>
        <taxon>Mucoromycota</taxon>
        <taxon>Mucoromycotina</taxon>
        <taxon>Mucoromycetes</taxon>
        <taxon>Mucorales</taxon>
        <taxon>Mucorineae</taxon>
        <taxon>Mucoraceae</taxon>
        <taxon>Mucor</taxon>
    </lineage>
</organism>
<evidence type="ECO:0000256" key="5">
    <source>
        <dbReference type="ARBA" id="ARBA00023125"/>
    </source>
</evidence>
<evidence type="ECO:0000256" key="1">
    <source>
        <dbReference type="ARBA" id="ARBA00004123"/>
    </source>
</evidence>
<dbReference type="AlphaFoldDB" id="A0A8H4BDH4"/>
<dbReference type="SMART" id="SM00066">
    <property type="entry name" value="GAL4"/>
    <property type="match status" value="1"/>
</dbReference>
<evidence type="ECO:0000256" key="4">
    <source>
        <dbReference type="ARBA" id="ARBA00023015"/>
    </source>
</evidence>
<gene>
    <name evidence="10" type="ORF">FB192DRAFT_1390769</name>
</gene>